<feature type="compositionally biased region" description="Low complexity" evidence="1">
    <location>
        <begin position="690"/>
        <end position="700"/>
    </location>
</feature>
<feature type="compositionally biased region" description="Gly residues" evidence="1">
    <location>
        <begin position="294"/>
        <end position="308"/>
    </location>
</feature>
<dbReference type="STRING" id="741276.A0A2S5BCG7"/>
<keyword evidence="3" id="KW-1185">Reference proteome</keyword>
<protein>
    <submittedName>
        <fullName evidence="2">Uncharacterized protein</fullName>
    </submittedName>
</protein>
<feature type="compositionally biased region" description="Basic and acidic residues" evidence="1">
    <location>
        <begin position="559"/>
        <end position="568"/>
    </location>
</feature>
<accession>A0A2S5BCG7</accession>
<evidence type="ECO:0000256" key="1">
    <source>
        <dbReference type="SAM" id="MobiDB-lite"/>
    </source>
</evidence>
<feature type="region of interest" description="Disordered" evidence="1">
    <location>
        <begin position="559"/>
        <end position="708"/>
    </location>
</feature>
<dbReference type="OrthoDB" id="2529143at2759"/>
<reference evidence="2 3" key="1">
    <citation type="journal article" date="2018" name="Front. Microbiol.">
        <title>Prospects for Fungal Bioremediation of Acidic Radioactive Waste Sites: Characterization and Genome Sequence of Rhodotorula taiwanensis MD1149.</title>
        <authorList>
            <person name="Tkavc R."/>
            <person name="Matrosova V.Y."/>
            <person name="Grichenko O.E."/>
            <person name="Gostincar C."/>
            <person name="Volpe R.P."/>
            <person name="Klimenkova P."/>
            <person name="Gaidamakova E.K."/>
            <person name="Zhou C.E."/>
            <person name="Stewart B.J."/>
            <person name="Lyman M.G."/>
            <person name="Malfatti S.A."/>
            <person name="Rubinfeld B."/>
            <person name="Courtot M."/>
            <person name="Singh J."/>
            <person name="Dalgard C.L."/>
            <person name="Hamilton T."/>
            <person name="Frey K.G."/>
            <person name="Gunde-Cimerman N."/>
            <person name="Dugan L."/>
            <person name="Daly M.J."/>
        </authorList>
    </citation>
    <scope>NUCLEOTIDE SEQUENCE [LARGE SCALE GENOMIC DNA]</scope>
    <source>
        <strain evidence="2 3">MD1149</strain>
    </source>
</reference>
<organism evidence="2 3">
    <name type="scientific">Rhodotorula taiwanensis</name>
    <dbReference type="NCBI Taxonomy" id="741276"/>
    <lineage>
        <taxon>Eukaryota</taxon>
        <taxon>Fungi</taxon>
        <taxon>Dikarya</taxon>
        <taxon>Basidiomycota</taxon>
        <taxon>Pucciniomycotina</taxon>
        <taxon>Microbotryomycetes</taxon>
        <taxon>Sporidiobolales</taxon>
        <taxon>Sporidiobolaceae</taxon>
        <taxon>Rhodotorula</taxon>
    </lineage>
</organism>
<dbReference type="AlphaFoldDB" id="A0A2S5BCG7"/>
<name>A0A2S5BCG7_9BASI</name>
<feature type="compositionally biased region" description="Low complexity" evidence="1">
    <location>
        <begin position="29"/>
        <end position="64"/>
    </location>
</feature>
<feature type="compositionally biased region" description="Polar residues" evidence="1">
    <location>
        <begin position="670"/>
        <end position="687"/>
    </location>
</feature>
<dbReference type="EMBL" id="PJQD01000024">
    <property type="protein sequence ID" value="POY74457.1"/>
    <property type="molecule type" value="Genomic_DNA"/>
</dbReference>
<evidence type="ECO:0000313" key="2">
    <source>
        <dbReference type="EMBL" id="POY74457.1"/>
    </source>
</evidence>
<feature type="region of interest" description="Disordered" evidence="1">
    <location>
        <begin position="334"/>
        <end position="538"/>
    </location>
</feature>
<dbReference type="Proteomes" id="UP000237144">
    <property type="component" value="Unassembled WGS sequence"/>
</dbReference>
<feature type="compositionally biased region" description="Low complexity" evidence="1">
    <location>
        <begin position="95"/>
        <end position="106"/>
    </location>
</feature>
<proteinExistence type="predicted"/>
<feature type="compositionally biased region" description="Polar residues" evidence="1">
    <location>
        <begin position="212"/>
        <end position="228"/>
    </location>
</feature>
<feature type="compositionally biased region" description="Acidic residues" evidence="1">
    <location>
        <begin position="253"/>
        <end position="263"/>
    </location>
</feature>
<sequence length="738" mass="76152">MAQGGASGDRPSIGEANVALASLLSALKQSSASAAVAAGGPASSPAGQQAASSPAAAAAGLTPQTGGPVVAQHSSPAFPPQPHQRNLQSAPPAPSSSNAPTPSFAADTPEQQHGHGHGHGHGHPHGTNWSGQTAAELSELGTYELLLQLGAHLGVMKPPPSTTTTQAGTTGTPSAGSTLQTHAQTDGSATRTTSLAATAPTPVDSGLRDSTYRPQPTRSGRMPQQSRPHNGPGDSTDPSMSTLLFNDFFDFPSSEDEDDDPDFDPNAPADDFWGDLLARERADGDLTENEDAGWGTGSGGNGGGGGSDAGAAAHASGITSDEFAREIALLTSALNDPLPDLSGRSALPPQPTRTSPRRARPAATAFIPSPAEETSEPVAAPARKKRRTTRRTLSPVLEDTPAGSSGPQRRTGQARDVLPPPGQPLASLSPRARRTQVPLPAPVVPSRYDGYGASDSFGRQPGPPSSSVASPSASPPPEADAAPRTTRKYSKRERVYTPEEAAERRRVQQAERMAVRRKEEKEKKAQEEARIKGIEQENATLRERCRWLEEKCRDLEAKLEAAYDDPRPSRSAVATSRLRARPRRRLEEEPAMSKAKPAATTGSSAKMADSVADPNTGGGGGDDDESDGGEYQVESTEESSSSSSGDDDGDAQDRAIDEDDLTPLAFPTDSPATQAGTPATHYSSSALPTGAGAAVPAGPVSLDLSSMGGPALSQLLTLVRAAANAQGISMPTADASHT</sequence>
<feature type="compositionally biased region" description="Low complexity" evidence="1">
    <location>
        <begin position="188"/>
        <end position="202"/>
    </location>
</feature>
<feature type="compositionally biased region" description="Acidic residues" evidence="1">
    <location>
        <begin position="645"/>
        <end position="661"/>
    </location>
</feature>
<gene>
    <name evidence="2" type="ORF">BMF94_2455</name>
</gene>
<feature type="compositionally biased region" description="Low complexity" evidence="1">
    <location>
        <begin position="162"/>
        <end position="178"/>
    </location>
</feature>
<feature type="compositionally biased region" description="Polar residues" evidence="1">
    <location>
        <begin position="402"/>
        <end position="411"/>
    </location>
</feature>
<feature type="region of interest" description="Disordered" evidence="1">
    <location>
        <begin position="29"/>
        <end position="135"/>
    </location>
</feature>
<comment type="caution">
    <text evidence="2">The sequence shown here is derived from an EMBL/GenBank/DDBJ whole genome shotgun (WGS) entry which is preliminary data.</text>
</comment>
<feature type="region of interest" description="Disordered" evidence="1">
    <location>
        <begin position="154"/>
        <end position="317"/>
    </location>
</feature>
<evidence type="ECO:0000313" key="3">
    <source>
        <dbReference type="Proteomes" id="UP000237144"/>
    </source>
</evidence>
<feature type="compositionally biased region" description="Basic residues" evidence="1">
    <location>
        <begin position="114"/>
        <end position="124"/>
    </location>
</feature>
<feature type="compositionally biased region" description="Basic and acidic residues" evidence="1">
    <location>
        <begin position="492"/>
        <end position="538"/>
    </location>
</feature>